<name>A0A8J4TJ73_9TREM</name>
<keyword evidence="3 6" id="KW-0805">Transcription regulation</keyword>
<feature type="domain" description="Enhancer of polycomb-like N-terminal" evidence="8">
    <location>
        <begin position="7"/>
        <end position="147"/>
    </location>
</feature>
<evidence type="ECO:0000256" key="6">
    <source>
        <dbReference type="RuleBase" id="RU361124"/>
    </source>
</evidence>
<keyword evidence="10" id="KW-1185">Reference proteome</keyword>
<gene>
    <name evidence="9" type="ORF">PHET_02719</name>
</gene>
<comment type="similarity">
    <text evidence="2 6">Belongs to the enhancer of polycomb family.</text>
</comment>
<keyword evidence="4 6" id="KW-0804">Transcription</keyword>
<protein>
    <recommendedName>
        <fullName evidence="6">Enhancer of polycomb-like protein</fullName>
    </recommendedName>
</protein>
<evidence type="ECO:0000259" key="8">
    <source>
        <dbReference type="Pfam" id="PF10513"/>
    </source>
</evidence>
<proteinExistence type="inferred from homology"/>
<dbReference type="GO" id="GO:0005634">
    <property type="term" value="C:nucleus"/>
    <property type="evidence" value="ECO:0007669"/>
    <property type="project" value="UniProtKB-SubCell"/>
</dbReference>
<dbReference type="GO" id="GO:0035267">
    <property type="term" value="C:NuA4 histone acetyltransferase complex"/>
    <property type="evidence" value="ECO:0007669"/>
    <property type="project" value="InterPro"/>
</dbReference>
<evidence type="ECO:0000256" key="4">
    <source>
        <dbReference type="ARBA" id="ARBA00023163"/>
    </source>
</evidence>
<comment type="subcellular location">
    <subcellularLocation>
        <location evidence="1 6">Nucleus</location>
    </subcellularLocation>
</comment>
<dbReference type="PANTHER" id="PTHR14898">
    <property type="entry name" value="ENHANCER OF POLYCOMB"/>
    <property type="match status" value="1"/>
</dbReference>
<evidence type="ECO:0000313" key="10">
    <source>
        <dbReference type="Proteomes" id="UP000748531"/>
    </source>
</evidence>
<evidence type="ECO:0000256" key="1">
    <source>
        <dbReference type="ARBA" id="ARBA00004123"/>
    </source>
</evidence>
<feature type="region of interest" description="Disordered" evidence="7">
    <location>
        <begin position="306"/>
        <end position="327"/>
    </location>
</feature>
<evidence type="ECO:0000256" key="7">
    <source>
        <dbReference type="SAM" id="MobiDB-lite"/>
    </source>
</evidence>
<dbReference type="AlphaFoldDB" id="A0A8J4TJ73"/>
<dbReference type="EMBL" id="LUCH01001128">
    <property type="protein sequence ID" value="KAF5403617.1"/>
    <property type="molecule type" value="Genomic_DNA"/>
</dbReference>
<reference evidence="9" key="1">
    <citation type="submission" date="2019-05" db="EMBL/GenBank/DDBJ databases">
        <title>Annotation for the trematode Paragonimus heterotremus.</title>
        <authorList>
            <person name="Choi Y.-J."/>
        </authorList>
    </citation>
    <scope>NUCLEOTIDE SEQUENCE</scope>
    <source>
        <strain evidence="9">LC</strain>
    </source>
</reference>
<evidence type="ECO:0000256" key="5">
    <source>
        <dbReference type="ARBA" id="ARBA00023242"/>
    </source>
</evidence>
<accession>A0A8J4TJ73</accession>
<dbReference type="InterPro" id="IPR019542">
    <property type="entry name" value="Enhancer_polycomb-like_N"/>
</dbReference>
<comment type="caution">
    <text evidence="9">The sequence shown here is derived from an EMBL/GenBank/DDBJ whole genome shotgun (WGS) entry which is preliminary data.</text>
</comment>
<dbReference type="OrthoDB" id="435275at2759"/>
<sequence>MSKVSFRARQIDFNKPLPILKNGSDLLTEFTENALVNRGVPQIPSGMEKEEENEHHFVEVIQALQLRTVTDVKIPVPDIIDRSVFYKQLYSNEFHLPKQLVHIRTVVLAEDEPTDYDMDTDDEEWLSKSQLGITPQKFESMIDRLERGCGQKVMNLEEAKCLLRDDPSLVIAIYDYWLNKRVQSRQPLLYSVRQEKRDSGSNADPYVAFRRRSEKMQTRKNRKNDEQSYEKMLMLRDQMDQLGFVRNPFSFALSKILSGLMKREAYKEAIIQCDVQSLEKRYLLGDWDGAILLEAESLARKPYRPADDLVTHSPKDGVSKRSSRKRKLTQRALNLSVRSEDASDAERIESNSDGPFAFVRLQGCRYLKPRIAPDLRCSDQQPDTLRYPHLRYTLTTVPSVCYPARQSYTGYIRRRLGRGGRIICDRLPTSPEIAAYFSNYDGHVESSFEAPDVYNSTHLNTKPFESKDQTLLRRLQSLVLSTRRRQPSFQWPVCTEIPSTSPSFEPLCPCPWPLASASSYPLTKTSPVISELPPPVKVSEKEGVDPAKASSLLNFNGLHRSLKGGSQTTTQFNHSIENVELHDISGRNLLKKTKSVTPPSGGTQQTLLSITDSNVATTPHRLWRKLARPYDAIAAFKPPDFPRSRGAVAPISNVTGLGPQLLHPSDDRLLLSDSSVLSSPKMCCIARDCVSVDSSVPGPQLQTTNGVSQTQFCQLPT</sequence>
<feature type="compositionally biased region" description="Basic and acidic residues" evidence="7">
    <location>
        <begin position="306"/>
        <end position="319"/>
    </location>
</feature>
<keyword evidence="5 6" id="KW-0539">Nucleus</keyword>
<organism evidence="9 10">
    <name type="scientific">Paragonimus heterotremus</name>
    <dbReference type="NCBI Taxonomy" id="100268"/>
    <lineage>
        <taxon>Eukaryota</taxon>
        <taxon>Metazoa</taxon>
        <taxon>Spiralia</taxon>
        <taxon>Lophotrochozoa</taxon>
        <taxon>Platyhelminthes</taxon>
        <taxon>Trematoda</taxon>
        <taxon>Digenea</taxon>
        <taxon>Plagiorchiida</taxon>
        <taxon>Troglotremata</taxon>
        <taxon>Troglotrematidae</taxon>
        <taxon>Paragonimus</taxon>
    </lineage>
</organism>
<evidence type="ECO:0000256" key="3">
    <source>
        <dbReference type="ARBA" id="ARBA00023015"/>
    </source>
</evidence>
<dbReference type="InterPro" id="IPR024943">
    <property type="entry name" value="Enhancer_polycomb"/>
</dbReference>
<evidence type="ECO:0000256" key="2">
    <source>
        <dbReference type="ARBA" id="ARBA00008035"/>
    </source>
</evidence>
<dbReference type="Proteomes" id="UP000748531">
    <property type="component" value="Unassembled WGS sequence"/>
</dbReference>
<dbReference type="GO" id="GO:0006357">
    <property type="term" value="P:regulation of transcription by RNA polymerase II"/>
    <property type="evidence" value="ECO:0007669"/>
    <property type="project" value="InterPro"/>
</dbReference>
<dbReference type="Pfam" id="PF10513">
    <property type="entry name" value="EPL1"/>
    <property type="match status" value="1"/>
</dbReference>
<evidence type="ECO:0000313" key="9">
    <source>
        <dbReference type="EMBL" id="KAF5403617.1"/>
    </source>
</evidence>